<dbReference type="InterPro" id="IPR013320">
    <property type="entry name" value="ConA-like_dom_sf"/>
</dbReference>
<evidence type="ECO:0000256" key="1">
    <source>
        <dbReference type="ARBA" id="ARBA00022723"/>
    </source>
</evidence>
<keyword evidence="2" id="KW-0106">Calcium</keyword>
<feature type="domain" description="PilY1 beta-propeller" evidence="4">
    <location>
        <begin position="591"/>
        <end position="880"/>
    </location>
</feature>
<feature type="chain" id="PRO_5016870279" evidence="3">
    <location>
        <begin position="28"/>
        <end position="1138"/>
    </location>
</feature>
<evidence type="ECO:0000256" key="3">
    <source>
        <dbReference type="SAM" id="SignalP"/>
    </source>
</evidence>
<dbReference type="GO" id="GO:0046872">
    <property type="term" value="F:metal ion binding"/>
    <property type="evidence" value="ECO:0007669"/>
    <property type="project" value="UniProtKB-KW"/>
</dbReference>
<reference evidence="5 6" key="1">
    <citation type="submission" date="2018-06" db="EMBL/GenBank/DDBJ databases">
        <authorList>
            <consortium name="Pathogen Informatics"/>
            <person name="Doyle S."/>
        </authorList>
    </citation>
    <scope>NUCLEOTIDE SEQUENCE [LARGE SCALE GENOMIC DNA]</scope>
    <source>
        <strain evidence="5 6">NCTC13336</strain>
    </source>
</reference>
<gene>
    <name evidence="5" type="ORF">NCTC13336_02279</name>
</gene>
<accession>A0A377R3J1</accession>
<dbReference type="RefSeq" id="WP_147286641.1">
    <property type="nucleotide sequence ID" value="NZ_UGJJ01000003.1"/>
</dbReference>
<keyword evidence="6" id="KW-1185">Reference proteome</keyword>
<dbReference type="Proteomes" id="UP000254293">
    <property type="component" value="Unassembled WGS sequence"/>
</dbReference>
<dbReference type="Gene3D" id="2.60.120.200">
    <property type="match status" value="1"/>
</dbReference>
<dbReference type="OrthoDB" id="7156875at2"/>
<keyword evidence="1" id="KW-0479">Metal-binding</keyword>
<organism evidence="5 6">
    <name type="scientific">Kingella potus</name>
    <dbReference type="NCBI Taxonomy" id="265175"/>
    <lineage>
        <taxon>Bacteria</taxon>
        <taxon>Pseudomonadati</taxon>
        <taxon>Pseudomonadota</taxon>
        <taxon>Betaproteobacteria</taxon>
        <taxon>Neisseriales</taxon>
        <taxon>Neisseriaceae</taxon>
        <taxon>Kingella</taxon>
    </lineage>
</organism>
<proteinExistence type="predicted"/>
<dbReference type="EMBL" id="UGJJ01000003">
    <property type="protein sequence ID" value="STR03357.1"/>
    <property type="molecule type" value="Genomic_DNA"/>
</dbReference>
<keyword evidence="3" id="KW-0732">Signal</keyword>
<feature type="signal peptide" evidence="3">
    <location>
        <begin position="1"/>
        <end position="27"/>
    </location>
</feature>
<sequence>MEKSKLKPCCSAVLAAITLLSAGGAGALVIEEDFTKGVTKHNWYMPAPGDGITSRSDSRALNQACLTAGSGAQTASANRAGVPGACTSGTRDTSGQGALRLTPAEHHRVGGIVSDTPFPTNEGVEITFTTYVWGGSGADGMAFYLMDADRPVSIGANGGSLGYTCANDNPIYSGVDGAYLGIGMDEFGNFVNGPHDSTSTGLGKESATRWHDERYGTDPRGPFNAIGIRGAGKTNITYMTSGDFLRDLYATNGWGNVPQNKLDAWRRAWDGNKYKYYWTWDPTPNTTDTPKLAPDGGGRDNAQNKNWLKSMCRTGTLIVRSEFLPAGQRNMRLSADSTDPKTKLYNYEYITSKRLPQSMWNNVNSRTRAIPIQYKIKITPDSKGSVWYSRNGGAFQPVMKDEDLVARNGKLPRAFRFAFVGSTGGSHNNHEVTCFKAAPSTQSEGSASVNLPDAKVVSDTQVYLSLYNPYDWSGQLLARTLVHSGTGDDAKFGVNETANWDASCKLNGGLCNETKVNNTPKQTARKFFTWNGSAGTSLEWGNLTAAQKASLLSAGEAETVGRQRLEYIKGDQSQEQTSVGVGLFRVRKNILGDIINSSPTWVGYPASTSYQRTWRDKRGTGTGNETGYREFANDNYGRINAVYAGSNDGFLHAFRTGHYNANRQFDVSDNDGQELFAYMPSSVLQRMHKKTAAEDALDFSNPHYAHNFYNDASPATGDVYYNGQWHTWLLSGLGAGGSTMYALDITNPAQFSAGNVIGEWTNNSGGQWSNLGNTYGTPVFGRFHDGNWGAVFGNGWCSTTDAANGNCTANAGPAGIYVMSINRDTGVPSFRFISTGEGGTTANPNGIAYVTPADVDGDLIYDYAYAGDLKGNVWRFNLTDAAGGVEKIFTTRAGQPITTKIVIGTSEQTGRDPILNFGTGRRQEGYLDNPTTFAEGVQSLYGLRDRTAAKFGAVQPISHSELQQQTVSQTTGTFTDGNGETHGSKQLSDELVNWASQHGWYMDLGSKIIGKDSNNQDIVKYEQIVYNPYLERGKFLIVNSFIDGSAPLLSCDTVAASGATYPLLSSTGGGITDYYNKGTGAIAALYGANGTVSILRVTDSKGFIHTVMLYKTPDGKTHVVKVNLPVPPVKRVSWREIF</sequence>
<evidence type="ECO:0000313" key="6">
    <source>
        <dbReference type="Proteomes" id="UP000254293"/>
    </source>
</evidence>
<dbReference type="SUPFAM" id="SSF49899">
    <property type="entry name" value="Concanavalin A-like lectins/glucanases"/>
    <property type="match status" value="1"/>
</dbReference>
<name>A0A377R3J1_9NEIS</name>
<dbReference type="InterPro" id="IPR008707">
    <property type="entry name" value="B-propeller_PilY1"/>
</dbReference>
<protein>
    <submittedName>
        <fullName evidence="5">Tfp pilus assembly protein, tip-associated adhesin PilY1</fullName>
    </submittedName>
</protein>
<dbReference type="Pfam" id="PF05567">
    <property type="entry name" value="T4P_PilY1"/>
    <property type="match status" value="1"/>
</dbReference>
<evidence type="ECO:0000259" key="4">
    <source>
        <dbReference type="Pfam" id="PF05567"/>
    </source>
</evidence>
<dbReference type="AlphaFoldDB" id="A0A377R3J1"/>
<evidence type="ECO:0000256" key="2">
    <source>
        <dbReference type="ARBA" id="ARBA00022837"/>
    </source>
</evidence>
<evidence type="ECO:0000313" key="5">
    <source>
        <dbReference type="EMBL" id="STR03357.1"/>
    </source>
</evidence>